<gene>
    <name evidence="1" type="ORF">GBAR_LOCUS12685</name>
</gene>
<name>A0AA35WHB5_GEOBA</name>
<sequence>MSDLANRVAAIIPGKWMEVAIQLEIRMGAIDAVRGENRKCFQQFMAILDIMGAIFKSSIHLEHLSQCLEISISQ</sequence>
<accession>A0AA35WHB5</accession>
<reference evidence="1" key="1">
    <citation type="submission" date="2023-03" db="EMBL/GenBank/DDBJ databases">
        <authorList>
            <person name="Steffen K."/>
            <person name="Cardenas P."/>
        </authorList>
    </citation>
    <scope>NUCLEOTIDE SEQUENCE</scope>
</reference>
<dbReference type="AlphaFoldDB" id="A0AA35WHB5"/>
<protein>
    <submittedName>
        <fullName evidence="1">Uncharacterized protein</fullName>
    </submittedName>
</protein>
<comment type="caution">
    <text evidence="1">The sequence shown here is derived from an EMBL/GenBank/DDBJ whole genome shotgun (WGS) entry which is preliminary data.</text>
</comment>
<dbReference type="Proteomes" id="UP001174909">
    <property type="component" value="Unassembled WGS sequence"/>
</dbReference>
<keyword evidence="2" id="KW-1185">Reference proteome</keyword>
<organism evidence="1 2">
    <name type="scientific">Geodia barretti</name>
    <name type="common">Barrett's horny sponge</name>
    <dbReference type="NCBI Taxonomy" id="519541"/>
    <lineage>
        <taxon>Eukaryota</taxon>
        <taxon>Metazoa</taxon>
        <taxon>Porifera</taxon>
        <taxon>Demospongiae</taxon>
        <taxon>Heteroscleromorpha</taxon>
        <taxon>Tetractinellida</taxon>
        <taxon>Astrophorina</taxon>
        <taxon>Geodiidae</taxon>
        <taxon>Geodia</taxon>
    </lineage>
</organism>
<evidence type="ECO:0000313" key="2">
    <source>
        <dbReference type="Proteomes" id="UP001174909"/>
    </source>
</evidence>
<dbReference type="EMBL" id="CASHTH010001891">
    <property type="protein sequence ID" value="CAI8021368.1"/>
    <property type="molecule type" value="Genomic_DNA"/>
</dbReference>
<evidence type="ECO:0000313" key="1">
    <source>
        <dbReference type="EMBL" id="CAI8021368.1"/>
    </source>
</evidence>
<proteinExistence type="predicted"/>